<dbReference type="InterPro" id="IPR016040">
    <property type="entry name" value="NAD(P)-bd_dom"/>
</dbReference>
<dbReference type="AlphaFoldDB" id="S5TX92"/>
<keyword evidence="10" id="KW-0735">Signal-anchor</keyword>
<organism evidence="17 18">
    <name type="scientific">Cycloclasticus zancles 78-ME</name>
    <dbReference type="NCBI Taxonomy" id="1198232"/>
    <lineage>
        <taxon>Bacteria</taxon>
        <taxon>Pseudomonadati</taxon>
        <taxon>Pseudomonadota</taxon>
        <taxon>Gammaproteobacteria</taxon>
        <taxon>Thiotrichales</taxon>
        <taxon>Piscirickettsiaceae</taxon>
        <taxon>Cycloclasticus</taxon>
    </lineage>
</organism>
<evidence type="ECO:0000256" key="8">
    <source>
        <dbReference type="ARBA" id="ARBA00022692"/>
    </source>
</evidence>
<dbReference type="Proteomes" id="UP000015380">
    <property type="component" value="Chromosome"/>
</dbReference>
<dbReference type="Pfam" id="PF16363">
    <property type="entry name" value="GDP_Man_Dehyd"/>
    <property type="match status" value="1"/>
</dbReference>
<evidence type="ECO:0000256" key="10">
    <source>
        <dbReference type="ARBA" id="ARBA00022968"/>
    </source>
</evidence>
<dbReference type="CDD" id="cd05230">
    <property type="entry name" value="UGD_SDR_e"/>
    <property type="match status" value="1"/>
</dbReference>
<dbReference type="GO" id="GO:0070403">
    <property type="term" value="F:NAD+ binding"/>
    <property type="evidence" value="ECO:0007669"/>
    <property type="project" value="InterPro"/>
</dbReference>
<comment type="cofactor">
    <cofactor evidence="1">
        <name>NAD(+)</name>
        <dbReference type="ChEBI" id="CHEBI:57540"/>
    </cofactor>
</comment>
<evidence type="ECO:0000313" key="17">
    <source>
        <dbReference type="EMBL" id="AGS39755.1"/>
    </source>
</evidence>
<dbReference type="SUPFAM" id="SSF51735">
    <property type="entry name" value="NAD(P)-binding Rossmann-fold domains"/>
    <property type="match status" value="1"/>
</dbReference>
<evidence type="ECO:0000256" key="6">
    <source>
        <dbReference type="ARBA" id="ARBA00012290"/>
    </source>
</evidence>
<dbReference type="HOGENOM" id="CLU_007383_4_0_6"/>
<evidence type="ECO:0000256" key="13">
    <source>
        <dbReference type="ARBA" id="ARBA00023034"/>
    </source>
</evidence>
<keyword evidence="18" id="KW-1185">Reference proteome</keyword>
<dbReference type="PANTHER" id="PTHR43078:SF6">
    <property type="entry name" value="UDP-GLUCURONIC ACID DECARBOXYLASE 1"/>
    <property type="match status" value="1"/>
</dbReference>
<reference evidence="17 18" key="1">
    <citation type="submission" date="2013-05" db="EMBL/GenBank/DDBJ databases">
        <title>Between feast and famine: a lifestyle of most important marine PAH-degrading bacterium Cycloclasticus sp. 7ME.</title>
        <authorList>
            <person name="Yakimov M.M."/>
            <person name="Messina E."/>
            <person name="Genovese M."/>
            <person name="Denaro R."/>
            <person name="Crisafi F."/>
            <person name="Russo D."/>
            <person name="Cappello S."/>
            <person name="Santisi S."/>
            <person name="Smedile F."/>
            <person name="Golyshina O.V."/>
            <person name="Tran H."/>
            <person name="Pieper D.H."/>
            <person name="Golyshin P.N."/>
            <person name="Giuliano L."/>
        </authorList>
    </citation>
    <scope>NUCLEOTIDE SEQUENCE [LARGE SCALE GENOMIC DNA]</scope>
    <source>
        <strain evidence="17 18">78-ME</strain>
    </source>
</reference>
<keyword evidence="9" id="KW-0210">Decarboxylase</keyword>
<keyword evidence="8" id="KW-0812">Transmembrane</keyword>
<gene>
    <name evidence="17" type="ORF">CYCME_1427</name>
</gene>
<dbReference type="EMBL" id="CP005996">
    <property type="protein sequence ID" value="AGS39755.1"/>
    <property type="molecule type" value="Genomic_DNA"/>
</dbReference>
<comment type="pathway">
    <text evidence="4">Nucleotide-sugar biosynthesis; UDP-alpha-D-xylose biosynthesis; UDP-alpha-D-xylose from UDP-alpha-D-glucuronate: step 1/1.</text>
</comment>
<dbReference type="Gene3D" id="3.40.50.720">
    <property type="entry name" value="NAD(P)-binding Rossmann-like Domain"/>
    <property type="match status" value="1"/>
</dbReference>
<keyword evidence="14" id="KW-0472">Membrane</keyword>
<evidence type="ECO:0000256" key="1">
    <source>
        <dbReference type="ARBA" id="ARBA00001911"/>
    </source>
</evidence>
<keyword evidence="15" id="KW-0456">Lyase</keyword>
<evidence type="ECO:0000256" key="11">
    <source>
        <dbReference type="ARBA" id="ARBA00022989"/>
    </source>
</evidence>
<evidence type="ECO:0000259" key="16">
    <source>
        <dbReference type="Pfam" id="PF16363"/>
    </source>
</evidence>
<evidence type="ECO:0000256" key="14">
    <source>
        <dbReference type="ARBA" id="ARBA00023136"/>
    </source>
</evidence>
<protein>
    <recommendedName>
        <fullName evidence="6">UDP-glucuronate decarboxylase</fullName>
        <ecNumber evidence="6">4.1.1.35</ecNumber>
    </recommendedName>
</protein>
<evidence type="ECO:0000256" key="3">
    <source>
        <dbReference type="ARBA" id="ARBA00004496"/>
    </source>
</evidence>
<comment type="subcellular location">
    <subcellularLocation>
        <location evidence="3">Cytoplasm</location>
    </subcellularLocation>
    <subcellularLocation>
        <location evidence="2">Golgi apparatus</location>
        <location evidence="2">Golgi stack membrane</location>
        <topology evidence="2">Single-pass type II membrane protein</topology>
    </subcellularLocation>
</comment>
<feature type="domain" description="NAD(P)-binding" evidence="16">
    <location>
        <begin position="6"/>
        <end position="303"/>
    </location>
</feature>
<dbReference type="InterPro" id="IPR036291">
    <property type="entry name" value="NAD(P)-bd_dom_sf"/>
</dbReference>
<dbReference type="PATRIC" id="fig|1198232.3.peg.1416"/>
<evidence type="ECO:0000313" key="18">
    <source>
        <dbReference type="Proteomes" id="UP000015380"/>
    </source>
</evidence>
<name>S5TX92_9GAMM</name>
<evidence type="ECO:0000256" key="15">
    <source>
        <dbReference type="ARBA" id="ARBA00023239"/>
    </source>
</evidence>
<evidence type="ECO:0000256" key="4">
    <source>
        <dbReference type="ARBA" id="ARBA00005100"/>
    </source>
</evidence>
<evidence type="ECO:0000256" key="7">
    <source>
        <dbReference type="ARBA" id="ARBA00022490"/>
    </source>
</evidence>
<dbReference type="GO" id="GO:0042732">
    <property type="term" value="P:D-xylose metabolic process"/>
    <property type="evidence" value="ECO:0007669"/>
    <property type="project" value="InterPro"/>
</dbReference>
<accession>S5TX92</accession>
<dbReference type="GO" id="GO:0033320">
    <property type="term" value="P:UDP-D-xylose biosynthetic process"/>
    <property type="evidence" value="ECO:0007669"/>
    <property type="project" value="UniProtKB-UniPathway"/>
</dbReference>
<evidence type="ECO:0000256" key="12">
    <source>
        <dbReference type="ARBA" id="ARBA00023027"/>
    </source>
</evidence>
<dbReference type="UniPathway" id="UPA00796">
    <property type="reaction ID" value="UER00771"/>
</dbReference>
<proteinExistence type="inferred from homology"/>
<sequence>MRKKILVTGGAGFIGSHLCEKLLELGHDVLCVDNYFTGNKDNIRHLMGNTSFELMRHDVTFPLYVEADEIYNFACPASPVYYQKDPVQTTKTSVHGAINMLGLAKRLNAKILQASTSEVYGDPEVHPQTEAYWGKVNPIGIRSCYDEGKRCAETLFFDYYRQHQLDVKVIRIFNTYGPKMQPDDGRVVSNFIVQALTNKELTMYGDGQQTRSFCFVSDLVEGIVRMMDSPKGFTGPVNLGNPTEFTMLELAEMVLKLTGSKSKIVFKPLPADDPRQRKPDISLAKQNLSWQPGVNLEDGLKQTISYFRSTI</sequence>
<keyword evidence="7" id="KW-0963">Cytoplasm</keyword>
<dbReference type="GO" id="GO:0048040">
    <property type="term" value="F:UDP-glucuronate decarboxylase activity"/>
    <property type="evidence" value="ECO:0007669"/>
    <property type="project" value="UniProtKB-EC"/>
</dbReference>
<dbReference type="InterPro" id="IPR044516">
    <property type="entry name" value="UXS-like"/>
</dbReference>
<evidence type="ECO:0000256" key="9">
    <source>
        <dbReference type="ARBA" id="ARBA00022793"/>
    </source>
</evidence>
<dbReference type="GO" id="GO:0005737">
    <property type="term" value="C:cytoplasm"/>
    <property type="evidence" value="ECO:0007669"/>
    <property type="project" value="UniProtKB-SubCell"/>
</dbReference>
<keyword evidence="13" id="KW-0333">Golgi apparatus</keyword>
<keyword evidence="11" id="KW-1133">Transmembrane helix</keyword>
<comment type="similarity">
    <text evidence="5">Belongs to the NAD(P)-dependent epimerase/dehydratase family. UDP-glucuronic acid decarboxylase subfamily.</text>
</comment>
<dbReference type="FunFam" id="3.40.50.720:FF:000150">
    <property type="entry name" value="UDP-glucuronic acid decarboxylase 6"/>
    <property type="match status" value="1"/>
</dbReference>
<dbReference type="RefSeq" id="WP_020932593.1">
    <property type="nucleotide sequence ID" value="NC_021917.1"/>
</dbReference>
<keyword evidence="12" id="KW-0520">NAD</keyword>
<dbReference type="eggNOG" id="COG0451">
    <property type="taxonomic scope" value="Bacteria"/>
</dbReference>
<dbReference type="PANTHER" id="PTHR43078">
    <property type="entry name" value="UDP-GLUCURONIC ACID DECARBOXYLASE-RELATED"/>
    <property type="match status" value="1"/>
</dbReference>
<reference evidence="18" key="2">
    <citation type="journal article" date="2016" name="Environ. Microbiol. Rep.">
        <title>Analysis of defence systems and a conjugative IncP-1 plasmid in the marine polyaromatic hydrocarbons-degrading bacterium Cycloclasticus sp. 78-ME.</title>
        <authorList>
            <person name="Yakimov M.M."/>
            <person name="Crisafi F."/>
            <person name="Messina E."/>
            <person name="Smedile F."/>
            <person name="Lopatina A."/>
            <person name="Denaro R."/>
            <person name="Pieper D.H."/>
            <person name="Golyshin P.N."/>
            <person name="Giuliano L."/>
        </authorList>
    </citation>
    <scope>NUCLEOTIDE SEQUENCE [LARGE SCALE GENOMIC DNA]</scope>
    <source>
        <strain evidence="18">78-ME</strain>
    </source>
</reference>
<evidence type="ECO:0000256" key="5">
    <source>
        <dbReference type="ARBA" id="ARBA00007505"/>
    </source>
</evidence>
<evidence type="ECO:0000256" key="2">
    <source>
        <dbReference type="ARBA" id="ARBA00004447"/>
    </source>
</evidence>
<dbReference type="EC" id="4.1.1.35" evidence="6"/>
<dbReference type="KEGG" id="cza:CYCME_1427"/>